<reference evidence="5 6" key="2">
    <citation type="submission" date="2017-02" db="EMBL/GenBank/DDBJ databases">
        <title>A genome survey and senescence transcriptome analysis in Lentinula edodes.</title>
        <authorList>
            <person name="Sakamoto Y."/>
            <person name="Nakade K."/>
            <person name="Sato S."/>
            <person name="Yoshida Y."/>
            <person name="Miyazaki K."/>
            <person name="Natsume S."/>
            <person name="Konno N."/>
        </authorList>
    </citation>
    <scope>NUCLEOTIDE SEQUENCE [LARGE SCALE GENOMIC DNA]</scope>
    <source>
        <strain evidence="5 6">NBRC 111202</strain>
    </source>
</reference>
<protein>
    <submittedName>
        <fullName evidence="5">S-adenosyl-L-methionine-dependent methyltransferase</fullName>
    </submittedName>
</protein>
<comment type="similarity">
    <text evidence="1">Belongs to the methyltransferase superfamily.</text>
</comment>
<dbReference type="GO" id="GO:0032259">
    <property type="term" value="P:methylation"/>
    <property type="evidence" value="ECO:0007669"/>
    <property type="project" value="UniProtKB-KW"/>
</dbReference>
<evidence type="ECO:0000256" key="3">
    <source>
        <dbReference type="ARBA" id="ARBA00022679"/>
    </source>
</evidence>
<organism evidence="5 6">
    <name type="scientific">Lentinula edodes</name>
    <name type="common">Shiitake mushroom</name>
    <name type="synonym">Lentinus edodes</name>
    <dbReference type="NCBI Taxonomy" id="5353"/>
    <lineage>
        <taxon>Eukaryota</taxon>
        <taxon>Fungi</taxon>
        <taxon>Dikarya</taxon>
        <taxon>Basidiomycota</taxon>
        <taxon>Agaricomycotina</taxon>
        <taxon>Agaricomycetes</taxon>
        <taxon>Agaricomycetidae</taxon>
        <taxon>Agaricales</taxon>
        <taxon>Marasmiineae</taxon>
        <taxon>Omphalotaceae</taxon>
        <taxon>Lentinula</taxon>
    </lineage>
</organism>
<proteinExistence type="inferred from homology"/>
<evidence type="ECO:0000256" key="1">
    <source>
        <dbReference type="ARBA" id="ARBA00008361"/>
    </source>
</evidence>
<dbReference type="PANTHER" id="PTHR44942:SF4">
    <property type="entry name" value="METHYLTRANSFERASE TYPE 11 DOMAIN-CONTAINING PROTEIN"/>
    <property type="match status" value="1"/>
</dbReference>
<sequence length="293" mass="33130">MVVHSIAQQGFGEGTNEVYDRARPSYQAVVLSHIRQNIPNSDLSSPLLNIVEIGAGTGIFTRALIAHPDWSSSIKEIRAVEPSAGMRAQFEKTVIEPQSNTNIEISVNDGSFTETGIEDGWADVVFIAQAYHWAHPAYDAASIEFARILKPSGVVVYVWNLESPDSPTSTWIPLLRTLYEKYEEGSPQFRLGLWRATFDPNVCPGYAKFFEKPLEDTFEWVIPTTVEGVVERVRSKSYIAVLEREKNEEYVKLIENVKRLLGKEDGVEKKWIDKEQGVFEYPYKTTVVVARKK</sequence>
<evidence type="ECO:0000256" key="2">
    <source>
        <dbReference type="ARBA" id="ARBA00022603"/>
    </source>
</evidence>
<dbReference type="Pfam" id="PF08241">
    <property type="entry name" value="Methyltransf_11"/>
    <property type="match status" value="1"/>
</dbReference>
<dbReference type="InterPro" id="IPR029063">
    <property type="entry name" value="SAM-dependent_MTases_sf"/>
</dbReference>
<dbReference type="AlphaFoldDB" id="A0A1Q3EE83"/>
<gene>
    <name evidence="5" type="ORF">LENED_007383</name>
</gene>
<dbReference type="GO" id="GO:0008757">
    <property type="term" value="F:S-adenosylmethionine-dependent methyltransferase activity"/>
    <property type="evidence" value="ECO:0007669"/>
    <property type="project" value="InterPro"/>
</dbReference>
<reference evidence="5 6" key="1">
    <citation type="submission" date="2016-08" db="EMBL/GenBank/DDBJ databases">
        <authorList>
            <consortium name="Lentinula edodes genome sequencing consortium"/>
            <person name="Sakamoto Y."/>
            <person name="Nakade K."/>
            <person name="Sato S."/>
            <person name="Yoshida Y."/>
            <person name="Miyazaki K."/>
            <person name="Natsume S."/>
            <person name="Konno N."/>
        </authorList>
    </citation>
    <scope>NUCLEOTIDE SEQUENCE [LARGE SCALE GENOMIC DNA]</scope>
    <source>
        <strain evidence="5 6">NBRC 111202</strain>
    </source>
</reference>
<name>A0A1Q3EE83_LENED</name>
<dbReference type="Proteomes" id="UP000188533">
    <property type="component" value="Unassembled WGS sequence"/>
</dbReference>
<dbReference type="SUPFAM" id="SSF53335">
    <property type="entry name" value="S-adenosyl-L-methionine-dependent methyltransferases"/>
    <property type="match status" value="1"/>
</dbReference>
<dbReference type="InterPro" id="IPR013216">
    <property type="entry name" value="Methyltransf_11"/>
</dbReference>
<evidence type="ECO:0000313" key="6">
    <source>
        <dbReference type="Proteomes" id="UP000188533"/>
    </source>
</evidence>
<keyword evidence="3 5" id="KW-0808">Transferase</keyword>
<dbReference type="Gene3D" id="3.40.50.150">
    <property type="entry name" value="Vaccinia Virus protein VP39"/>
    <property type="match status" value="1"/>
</dbReference>
<comment type="caution">
    <text evidence="5">The sequence shown here is derived from an EMBL/GenBank/DDBJ whole genome shotgun (WGS) entry which is preliminary data.</text>
</comment>
<keyword evidence="6" id="KW-1185">Reference proteome</keyword>
<evidence type="ECO:0000259" key="4">
    <source>
        <dbReference type="Pfam" id="PF08241"/>
    </source>
</evidence>
<evidence type="ECO:0000313" key="5">
    <source>
        <dbReference type="EMBL" id="GAW05520.1"/>
    </source>
</evidence>
<dbReference type="CDD" id="cd02440">
    <property type="entry name" value="AdoMet_MTases"/>
    <property type="match status" value="1"/>
</dbReference>
<dbReference type="InterPro" id="IPR051052">
    <property type="entry name" value="Diverse_substrate_MTase"/>
</dbReference>
<dbReference type="EMBL" id="BDGU01000254">
    <property type="protein sequence ID" value="GAW05520.1"/>
    <property type="molecule type" value="Genomic_DNA"/>
</dbReference>
<dbReference type="STRING" id="5353.A0A1Q3EE83"/>
<accession>A0A1Q3EE83</accession>
<feature type="domain" description="Methyltransferase type 11" evidence="4">
    <location>
        <begin position="51"/>
        <end position="156"/>
    </location>
</feature>
<dbReference type="PANTHER" id="PTHR44942">
    <property type="entry name" value="METHYLTRANSF_11 DOMAIN-CONTAINING PROTEIN"/>
    <property type="match status" value="1"/>
</dbReference>
<keyword evidence="2 5" id="KW-0489">Methyltransferase</keyword>